<keyword evidence="3" id="KW-1185">Reference proteome</keyword>
<sequence>MFQCKHCGYEYTYKEALGMASSTGVGKRCPNCAKTNYFTARSRKKGMFYAFISAFVVSILGFFDVPLTIAIPLLFAFLIGYYLAMPFLFELSDHEEPLW</sequence>
<proteinExistence type="predicted"/>
<organism evidence="2 3">
    <name type="scientific">Allobacillus halotolerans</name>
    <dbReference type="NCBI Taxonomy" id="570278"/>
    <lineage>
        <taxon>Bacteria</taxon>
        <taxon>Bacillati</taxon>
        <taxon>Bacillota</taxon>
        <taxon>Bacilli</taxon>
        <taxon>Bacillales</taxon>
        <taxon>Bacillaceae</taxon>
        <taxon>Allobacillus</taxon>
    </lineage>
</organism>
<feature type="transmembrane region" description="Helical" evidence="1">
    <location>
        <begin position="46"/>
        <end position="63"/>
    </location>
</feature>
<dbReference type="InterPro" id="IPR026369">
    <property type="entry name" value="CxxC_20_CxxC"/>
</dbReference>
<accession>A0ABS6GPI8</accession>
<gene>
    <name evidence="2" type="ORF">KQ486_05970</name>
</gene>
<dbReference type="EMBL" id="JAHLZF010000006">
    <property type="protein sequence ID" value="MBU6080559.1"/>
    <property type="molecule type" value="Genomic_DNA"/>
</dbReference>
<keyword evidence="1" id="KW-0812">Transmembrane</keyword>
<reference evidence="2 3" key="1">
    <citation type="journal article" date="2011" name="Int. J. Syst. Evol. Microbiol.">
        <title>Allobacillus halotolerans gen. nov., sp. nov. isolated from shrimp paste.</title>
        <authorList>
            <person name="Sheu S.Y."/>
            <person name="Arun A.B."/>
            <person name="Jiang S.R."/>
            <person name="Young C.C."/>
            <person name="Chen W.M."/>
        </authorList>
    </citation>
    <scope>NUCLEOTIDE SEQUENCE [LARGE SCALE GENOMIC DNA]</scope>
    <source>
        <strain evidence="2 3">LMG 24826</strain>
    </source>
</reference>
<dbReference type="NCBIfam" id="TIGR04104">
    <property type="entry name" value="cxxc_20_cxxc"/>
    <property type="match status" value="1"/>
</dbReference>
<keyword evidence="1" id="KW-0472">Membrane</keyword>
<comment type="caution">
    <text evidence="2">The sequence shown here is derived from an EMBL/GenBank/DDBJ whole genome shotgun (WGS) entry which is preliminary data.</text>
</comment>
<keyword evidence="1" id="KW-1133">Transmembrane helix</keyword>
<dbReference type="RefSeq" id="WP_216687058.1">
    <property type="nucleotide sequence ID" value="NZ_CAUPKR010000014.1"/>
</dbReference>
<evidence type="ECO:0000313" key="3">
    <source>
        <dbReference type="Proteomes" id="UP000812672"/>
    </source>
</evidence>
<name>A0ABS6GPI8_9BACI</name>
<evidence type="ECO:0000313" key="2">
    <source>
        <dbReference type="EMBL" id="MBU6080559.1"/>
    </source>
</evidence>
<protein>
    <recommendedName>
        <fullName evidence="4">CXXC-20-CXXC protein</fullName>
    </recommendedName>
</protein>
<feature type="transmembrane region" description="Helical" evidence="1">
    <location>
        <begin position="69"/>
        <end position="89"/>
    </location>
</feature>
<dbReference type="Proteomes" id="UP000812672">
    <property type="component" value="Unassembled WGS sequence"/>
</dbReference>
<evidence type="ECO:0008006" key="4">
    <source>
        <dbReference type="Google" id="ProtNLM"/>
    </source>
</evidence>
<evidence type="ECO:0000256" key="1">
    <source>
        <dbReference type="SAM" id="Phobius"/>
    </source>
</evidence>